<dbReference type="CDD" id="cd06127">
    <property type="entry name" value="DEDDh"/>
    <property type="match status" value="1"/>
</dbReference>
<dbReference type="InterPro" id="IPR013520">
    <property type="entry name" value="Ribonucl_H"/>
</dbReference>
<protein>
    <submittedName>
        <fullName evidence="5">3'-5' exonuclease</fullName>
    </submittedName>
</protein>
<keyword evidence="1" id="KW-0540">Nuclease</keyword>
<dbReference type="NCBIfam" id="NF005927">
    <property type="entry name" value="PRK07942.1"/>
    <property type="match status" value="1"/>
</dbReference>
<sequence length="261" mass="28328">MAASPSLRRRRPRAATAVSEAVATLDTMTSSAPLPVWARDLIAFDTETTGVDTRSDRIVTASVVRLDAAGAVVAERDWLLDPGVEIPEAARRVHGISTELARAEGQDAAAGIAEIVALLRAQLAAGRPIAAYNAPYDLTLLHHEARRHGIEPLEAPRPVIDPLVIDRAVDRYRRGKRTLTAACAQYGVTLEDAHRASADAIAAGRVAQAIAHTHPELDLPADRLHDQQVAWAREQGERFAEYMRTRRGQPGFRARTAWPVG</sequence>
<dbReference type="InterPro" id="IPR012337">
    <property type="entry name" value="RNaseH-like_sf"/>
</dbReference>
<dbReference type="GO" id="GO:0003676">
    <property type="term" value="F:nucleic acid binding"/>
    <property type="evidence" value="ECO:0007669"/>
    <property type="project" value="InterPro"/>
</dbReference>
<organism evidence="5 6">
    <name type="scientific">Pseudoclavibacter caeni</name>
    <dbReference type="NCBI Taxonomy" id="908846"/>
    <lineage>
        <taxon>Bacteria</taxon>
        <taxon>Bacillati</taxon>
        <taxon>Actinomycetota</taxon>
        <taxon>Actinomycetes</taxon>
        <taxon>Micrococcales</taxon>
        <taxon>Microbacteriaceae</taxon>
        <taxon>Pseudoclavibacter</taxon>
    </lineage>
</organism>
<dbReference type="InterPro" id="IPR036397">
    <property type="entry name" value="RNaseH_sf"/>
</dbReference>
<evidence type="ECO:0000256" key="2">
    <source>
        <dbReference type="ARBA" id="ARBA00022801"/>
    </source>
</evidence>
<evidence type="ECO:0000313" key="6">
    <source>
        <dbReference type="Proteomes" id="UP000481339"/>
    </source>
</evidence>
<accession>A0A7C8BUM5</accession>
<reference evidence="5 6" key="1">
    <citation type="submission" date="2019-09" db="EMBL/GenBank/DDBJ databases">
        <title>Phylogeny of genus Pseudoclavibacter and closely related genus.</title>
        <authorList>
            <person name="Li Y."/>
        </authorList>
    </citation>
    <scope>NUCLEOTIDE SEQUENCE [LARGE SCALE GENOMIC DNA]</scope>
    <source>
        <strain evidence="5 6">JCM 16921</strain>
    </source>
</reference>
<dbReference type="PANTHER" id="PTHR30231:SF4">
    <property type="entry name" value="PROTEIN NEN2"/>
    <property type="match status" value="1"/>
</dbReference>
<keyword evidence="2" id="KW-0378">Hydrolase</keyword>
<evidence type="ECO:0000313" key="5">
    <source>
        <dbReference type="EMBL" id="KAB1632852.1"/>
    </source>
</evidence>
<name>A0A7C8BUM5_9MICO</name>
<dbReference type="Gene3D" id="3.30.420.10">
    <property type="entry name" value="Ribonuclease H-like superfamily/Ribonuclease H"/>
    <property type="match status" value="1"/>
</dbReference>
<dbReference type="Pfam" id="PF00929">
    <property type="entry name" value="RNase_T"/>
    <property type="match status" value="1"/>
</dbReference>
<dbReference type="SMART" id="SM00479">
    <property type="entry name" value="EXOIII"/>
    <property type="match status" value="1"/>
</dbReference>
<gene>
    <name evidence="5" type="ORF">F8O02_03040</name>
</gene>
<dbReference type="Proteomes" id="UP000481339">
    <property type="component" value="Unassembled WGS sequence"/>
</dbReference>
<evidence type="ECO:0000256" key="1">
    <source>
        <dbReference type="ARBA" id="ARBA00022722"/>
    </source>
</evidence>
<comment type="caution">
    <text evidence="5">The sequence shown here is derived from an EMBL/GenBank/DDBJ whole genome shotgun (WGS) entry which is preliminary data.</text>
</comment>
<dbReference type="SUPFAM" id="SSF53098">
    <property type="entry name" value="Ribonuclease H-like"/>
    <property type="match status" value="1"/>
</dbReference>
<feature type="domain" description="Exonuclease" evidence="4">
    <location>
        <begin position="40"/>
        <end position="216"/>
    </location>
</feature>
<dbReference type="AlphaFoldDB" id="A0A7C8BUM5"/>
<dbReference type="EMBL" id="WBKA01000002">
    <property type="protein sequence ID" value="KAB1632852.1"/>
    <property type="molecule type" value="Genomic_DNA"/>
</dbReference>
<dbReference type="PANTHER" id="PTHR30231">
    <property type="entry name" value="DNA POLYMERASE III SUBUNIT EPSILON"/>
    <property type="match status" value="1"/>
</dbReference>
<dbReference type="OrthoDB" id="9791657at2"/>
<evidence type="ECO:0000256" key="3">
    <source>
        <dbReference type="ARBA" id="ARBA00022839"/>
    </source>
</evidence>
<evidence type="ECO:0000259" key="4">
    <source>
        <dbReference type="SMART" id="SM00479"/>
    </source>
</evidence>
<keyword evidence="6" id="KW-1185">Reference proteome</keyword>
<dbReference type="GO" id="GO:0005829">
    <property type="term" value="C:cytosol"/>
    <property type="evidence" value="ECO:0007669"/>
    <property type="project" value="TreeGrafter"/>
</dbReference>
<dbReference type="GO" id="GO:0008408">
    <property type="term" value="F:3'-5' exonuclease activity"/>
    <property type="evidence" value="ECO:0007669"/>
    <property type="project" value="TreeGrafter"/>
</dbReference>
<proteinExistence type="predicted"/>
<keyword evidence="3 5" id="KW-0269">Exonuclease</keyword>